<proteinExistence type="predicted"/>
<dbReference type="AlphaFoldDB" id="A0A7X3IN20"/>
<protein>
    <submittedName>
        <fullName evidence="1">Uncharacterized protein</fullName>
    </submittedName>
</protein>
<sequence length="359" mass="40522">MSQSPIRIIDGPDGVELLGAQRAIRLKTASYDDIVRVFSRVKPGIREMAWVDGVRAKLAGDSDMPHLLEPYELGSRIVLTKGACPRCLGLQYPVSGAVRSLLPAALLGRHWTGNRIVHLDEGGLVSIAVLPEVAHAACCPISKSALDRLEVEKRDESVLEQELVKDAIRYVNISFDRYWTLTADFGERIVRFDGPSKRRVLEDMYAYMLQNCYSYHSLSPGLTARAAYLLDINSHGLADGIEKEQGILETAKYPFWKSGPVSFPPWMKYQRIEGLMEVFSVEWKMRGILWRAFGEDPEDALFRLWNRMRDRKSEGLEACEGMYRHVSQNSDVGRRMLLRYEDGFSRKYGFALLGGGGDP</sequence>
<evidence type="ECO:0000313" key="2">
    <source>
        <dbReference type="Proteomes" id="UP000460318"/>
    </source>
</evidence>
<keyword evidence="2" id="KW-1185">Reference proteome</keyword>
<dbReference type="RefSeq" id="WP_160499265.1">
    <property type="nucleotide sequence ID" value="NZ_WUBI01000003.1"/>
</dbReference>
<accession>A0A7X3IN20</accession>
<gene>
    <name evidence="1" type="ORF">GRF59_18770</name>
</gene>
<name>A0A7X3IN20_9BACL</name>
<dbReference type="EMBL" id="WUBI01000003">
    <property type="protein sequence ID" value="MWV45660.1"/>
    <property type="molecule type" value="Genomic_DNA"/>
</dbReference>
<dbReference type="Proteomes" id="UP000460318">
    <property type="component" value="Unassembled WGS sequence"/>
</dbReference>
<reference evidence="1 2" key="1">
    <citation type="submission" date="2019-12" db="EMBL/GenBank/DDBJ databases">
        <title>Paenibacillus sp. nov., an endophytic bacterium isolated from the stem of Dendrobium.</title>
        <authorList>
            <person name="Zhao R."/>
        </authorList>
    </citation>
    <scope>NUCLEOTIDE SEQUENCE [LARGE SCALE GENOMIC DNA]</scope>
    <source>
        <strain evidence="1 2">HJL G12</strain>
    </source>
</reference>
<evidence type="ECO:0000313" key="1">
    <source>
        <dbReference type="EMBL" id="MWV45660.1"/>
    </source>
</evidence>
<organism evidence="1 2">
    <name type="scientific">Paenibacillus dendrobii</name>
    <dbReference type="NCBI Taxonomy" id="2691084"/>
    <lineage>
        <taxon>Bacteria</taxon>
        <taxon>Bacillati</taxon>
        <taxon>Bacillota</taxon>
        <taxon>Bacilli</taxon>
        <taxon>Bacillales</taxon>
        <taxon>Paenibacillaceae</taxon>
        <taxon>Paenibacillus</taxon>
    </lineage>
</organism>
<comment type="caution">
    <text evidence="1">The sequence shown here is derived from an EMBL/GenBank/DDBJ whole genome shotgun (WGS) entry which is preliminary data.</text>
</comment>